<dbReference type="OrthoDB" id="1711136at2759"/>
<dbReference type="PROSITE" id="PS01196">
    <property type="entry name" value="PEPT_TRNA_HYDROL_2"/>
    <property type="match status" value="1"/>
</dbReference>
<feature type="non-terminal residue" evidence="7">
    <location>
        <position position="252"/>
    </location>
</feature>
<evidence type="ECO:0000256" key="4">
    <source>
        <dbReference type="ARBA" id="ARBA00022884"/>
    </source>
</evidence>
<comment type="caution">
    <text evidence="7">The sequence shown here is derived from an EMBL/GenBank/DDBJ whole genome shotgun (WGS) entry which is preliminary data.</text>
</comment>
<evidence type="ECO:0000313" key="8">
    <source>
        <dbReference type="Proteomes" id="UP001153678"/>
    </source>
</evidence>
<dbReference type="Proteomes" id="UP001153678">
    <property type="component" value="Unassembled WGS sequence"/>
</dbReference>
<dbReference type="NCBIfam" id="TIGR00447">
    <property type="entry name" value="pth"/>
    <property type="match status" value="1"/>
</dbReference>
<evidence type="ECO:0000256" key="2">
    <source>
        <dbReference type="ARBA" id="ARBA00022555"/>
    </source>
</evidence>
<dbReference type="InterPro" id="IPR001328">
    <property type="entry name" value="Pept_tRNA_hydro"/>
</dbReference>
<proteinExistence type="inferred from homology"/>
<dbReference type="EC" id="3.1.1.29" evidence="1"/>
<feature type="region of interest" description="Disordered" evidence="6">
    <location>
        <begin position="1"/>
        <end position="21"/>
    </location>
</feature>
<dbReference type="PANTHER" id="PTHR17224">
    <property type="entry name" value="PEPTIDYL-TRNA HYDROLASE"/>
    <property type="match status" value="1"/>
</dbReference>
<gene>
    <name evidence="7" type="ORF">FWILDA_LOCUS18349</name>
</gene>
<evidence type="ECO:0000256" key="3">
    <source>
        <dbReference type="ARBA" id="ARBA00022801"/>
    </source>
</evidence>
<dbReference type="Pfam" id="PF01195">
    <property type="entry name" value="Pept_tRNA_hydro"/>
    <property type="match status" value="1"/>
</dbReference>
<dbReference type="Gene3D" id="3.40.50.1470">
    <property type="entry name" value="Peptidyl-tRNA hydrolase"/>
    <property type="match status" value="1"/>
</dbReference>
<dbReference type="GO" id="GO:0000049">
    <property type="term" value="F:tRNA binding"/>
    <property type="evidence" value="ECO:0007669"/>
    <property type="project" value="UniProtKB-KW"/>
</dbReference>
<dbReference type="InterPro" id="IPR036416">
    <property type="entry name" value="Pept_tRNA_hydro_sf"/>
</dbReference>
<evidence type="ECO:0000256" key="1">
    <source>
        <dbReference type="ARBA" id="ARBA00013260"/>
    </source>
</evidence>
<protein>
    <recommendedName>
        <fullName evidence="1">peptidyl-tRNA hydrolase</fullName>
        <ecNumber evidence="1">3.1.1.29</ecNumber>
    </recommendedName>
</protein>
<keyword evidence="2" id="KW-0820">tRNA-binding</keyword>
<keyword evidence="4" id="KW-0694">RNA-binding</keyword>
<dbReference type="PANTHER" id="PTHR17224:SF1">
    <property type="entry name" value="PEPTIDYL-TRNA HYDROLASE"/>
    <property type="match status" value="1"/>
</dbReference>
<organism evidence="7 8">
    <name type="scientific">Funneliformis geosporum</name>
    <dbReference type="NCBI Taxonomy" id="1117311"/>
    <lineage>
        <taxon>Eukaryota</taxon>
        <taxon>Fungi</taxon>
        <taxon>Fungi incertae sedis</taxon>
        <taxon>Mucoromycota</taxon>
        <taxon>Glomeromycotina</taxon>
        <taxon>Glomeromycetes</taxon>
        <taxon>Glomerales</taxon>
        <taxon>Glomeraceae</taxon>
        <taxon>Funneliformis</taxon>
    </lineage>
</organism>
<sequence>SNKEKTDSSSQQKTNPPLHELSDQELKKCLLEDFSRRLDLKKYFVFNVGELTKEKVFHGEILPNGEVVNKVEYGNSRKANSSLARDLTKLSNSYNQGGKNFKDDNIDYTYGAEAMGGNRKEKVLEVLKTDPALTGFVVIDNLTQKLGVELQQKKFNGLYFQTSEYLLLKPQTYMNNSGECITAFLNYFRIPLDNLLVICDDIALPLGKFRYRSQGSDGGHNGMKNIINLLKSKNFKRLRVGIDYDRNLLIRD</sequence>
<reference evidence="7" key="1">
    <citation type="submission" date="2022-08" db="EMBL/GenBank/DDBJ databases">
        <authorList>
            <person name="Kallberg Y."/>
            <person name="Tangrot J."/>
            <person name="Rosling A."/>
        </authorList>
    </citation>
    <scope>NUCLEOTIDE SEQUENCE</scope>
    <source>
        <strain evidence="7">Wild A</strain>
    </source>
</reference>
<evidence type="ECO:0000313" key="7">
    <source>
        <dbReference type="EMBL" id="CAI2197987.1"/>
    </source>
</evidence>
<keyword evidence="8" id="KW-1185">Reference proteome</keyword>
<dbReference type="AlphaFoldDB" id="A0A9W4WZZ7"/>
<keyword evidence="3" id="KW-0378">Hydrolase</keyword>
<evidence type="ECO:0000256" key="6">
    <source>
        <dbReference type="SAM" id="MobiDB-lite"/>
    </source>
</evidence>
<evidence type="ECO:0000256" key="5">
    <source>
        <dbReference type="ARBA" id="ARBA00038063"/>
    </source>
</evidence>
<comment type="similarity">
    <text evidence="5">Belongs to the PTH family.</text>
</comment>
<dbReference type="GO" id="GO:0004045">
    <property type="term" value="F:peptidyl-tRNA hydrolase activity"/>
    <property type="evidence" value="ECO:0007669"/>
    <property type="project" value="UniProtKB-EC"/>
</dbReference>
<accession>A0A9W4WZZ7</accession>
<dbReference type="InterPro" id="IPR018171">
    <property type="entry name" value="Pept_tRNA_hydro_CS"/>
</dbReference>
<dbReference type="EMBL" id="CAMKVN010017565">
    <property type="protein sequence ID" value="CAI2197987.1"/>
    <property type="molecule type" value="Genomic_DNA"/>
</dbReference>
<name>A0A9W4WZZ7_9GLOM</name>
<dbReference type="SUPFAM" id="SSF53178">
    <property type="entry name" value="Peptidyl-tRNA hydrolase-like"/>
    <property type="match status" value="1"/>
</dbReference>